<dbReference type="PANTHER" id="PTHR30005">
    <property type="entry name" value="EXOPOLYPHOSPHATASE"/>
    <property type="match status" value="1"/>
</dbReference>
<comment type="caution">
    <text evidence="3">The sequence shown here is derived from an EMBL/GenBank/DDBJ whole genome shotgun (WGS) entry which is preliminary data.</text>
</comment>
<dbReference type="GO" id="GO:0016462">
    <property type="term" value="F:pyrophosphatase activity"/>
    <property type="evidence" value="ECO:0007669"/>
    <property type="project" value="TreeGrafter"/>
</dbReference>
<dbReference type="InterPro" id="IPR003695">
    <property type="entry name" value="Ppx_GppA_N"/>
</dbReference>
<dbReference type="SUPFAM" id="SSF53067">
    <property type="entry name" value="Actin-like ATPase domain"/>
    <property type="match status" value="2"/>
</dbReference>
<dbReference type="InterPro" id="IPR043129">
    <property type="entry name" value="ATPase_NBD"/>
</dbReference>
<dbReference type="Pfam" id="PF02541">
    <property type="entry name" value="Ppx-GppA"/>
    <property type="match status" value="1"/>
</dbReference>
<sequence length="550" mass="59631">MTDFDAETMRQAQDLVDRFLAEPASDEDVETVGAQLGRFPRGMVAVSARCRCGRPLAVVTRPLVDGRIPFPTTMYLTSPEAVKAASHLEAEGLMKEYNARLNEDDDLRRAYERAHMMYLAFRHALAMRLGDGEEHIEGTSAGGMPARVKCLHALVAQSLVMGPGVNPVGDDALARMRGEFDADVCRCAPLDEGRAARRARRHAAGRGEGGTQGSQAAPKPSVVVAGIDCGTNSIRLKIARVDADGIHDIVPRMLRVVRLGEGVDETHRFADDALERTYAAAREFAAVLAEHRVDALRFVATSATRDAENRKEFEDTIESILGVRPEVISGTEEADLSFLAATAMTSRDDLESPFLVVDLGGGSTELVVGGDGEGTPATQVRAAFSMDIGSVRMTERHLRSDPPTQRQIDETVADIDAHIDEAFEHVPAGCVNTIIGVSGTVTTMTALAMGLPEYDHAAVDGVRMDFLTAFDVDDRFLHMTREERRRYRTIHPGRIDVVGGGALVWSRVLARVAEAARADHGKVINSYVASEHGLLDGLVLDMGRRLLSAR</sequence>
<proteinExistence type="predicted"/>
<feature type="domain" description="Ppx/GppA phosphatase N-terminal" evidence="2">
    <location>
        <begin position="238"/>
        <end position="540"/>
    </location>
</feature>
<dbReference type="InterPro" id="IPR007511">
    <property type="entry name" value="DUF501"/>
</dbReference>
<dbReference type="Gene3D" id="3.30.420.40">
    <property type="match status" value="1"/>
</dbReference>
<dbReference type="Gene3D" id="3.30.420.150">
    <property type="entry name" value="Exopolyphosphatase. Domain 2"/>
    <property type="match status" value="1"/>
</dbReference>
<dbReference type="Pfam" id="PF04417">
    <property type="entry name" value="DUF501"/>
    <property type="match status" value="1"/>
</dbReference>
<dbReference type="CDD" id="cd24119">
    <property type="entry name" value="ASKHA_NBD_MtPPX2-like"/>
    <property type="match status" value="1"/>
</dbReference>
<evidence type="ECO:0000313" key="4">
    <source>
        <dbReference type="Proteomes" id="UP000288052"/>
    </source>
</evidence>
<dbReference type="InterPro" id="IPR050273">
    <property type="entry name" value="GppA/Ppx_hydrolase"/>
</dbReference>
<organism evidence="3 4">
    <name type="scientific">Bifidobacterium castoris</name>
    <dbReference type="NCBI Taxonomy" id="2306972"/>
    <lineage>
        <taxon>Bacteria</taxon>
        <taxon>Bacillati</taxon>
        <taxon>Actinomycetota</taxon>
        <taxon>Actinomycetes</taxon>
        <taxon>Bifidobacteriales</taxon>
        <taxon>Bifidobacteriaceae</taxon>
        <taxon>Bifidobacterium</taxon>
    </lineage>
</organism>
<dbReference type="AlphaFoldDB" id="A0A430F9U5"/>
<protein>
    <submittedName>
        <fullName evidence="3">Exopolyphosphatase</fullName>
    </submittedName>
</protein>
<dbReference type="Proteomes" id="UP000288052">
    <property type="component" value="Unassembled WGS sequence"/>
</dbReference>
<reference evidence="3 4" key="1">
    <citation type="submission" date="2018-09" db="EMBL/GenBank/DDBJ databases">
        <title>Characterization of the phylogenetic diversity of five novel species belonging to the genus Bifidobacterium.</title>
        <authorList>
            <person name="Lugli G.A."/>
            <person name="Duranti S."/>
            <person name="Milani C."/>
        </authorList>
    </citation>
    <scope>NUCLEOTIDE SEQUENCE [LARGE SCALE GENOMIC DNA]</scope>
    <source>
        <strain evidence="3 4">2020B</strain>
    </source>
</reference>
<name>A0A430F9U5_9BIFI</name>
<dbReference type="EMBL" id="QXGI01000001">
    <property type="protein sequence ID" value="RSX49611.1"/>
    <property type="molecule type" value="Genomic_DNA"/>
</dbReference>
<accession>A0A430F9U5</accession>
<evidence type="ECO:0000259" key="2">
    <source>
        <dbReference type="Pfam" id="PF02541"/>
    </source>
</evidence>
<feature type="region of interest" description="Disordered" evidence="1">
    <location>
        <begin position="198"/>
        <end position="218"/>
    </location>
</feature>
<keyword evidence="4" id="KW-1185">Reference proteome</keyword>
<evidence type="ECO:0000256" key="1">
    <source>
        <dbReference type="SAM" id="MobiDB-lite"/>
    </source>
</evidence>
<evidence type="ECO:0000313" key="3">
    <source>
        <dbReference type="EMBL" id="RSX49611.1"/>
    </source>
</evidence>
<dbReference type="PANTHER" id="PTHR30005:SF13">
    <property type="entry name" value="EXOPOLYPHOSPHATASE 2"/>
    <property type="match status" value="1"/>
</dbReference>
<gene>
    <name evidence="3" type="ORF">D2E22_0072</name>
</gene>